<feature type="region of interest" description="Disordered" evidence="1">
    <location>
        <begin position="1"/>
        <end position="25"/>
    </location>
</feature>
<evidence type="ECO:0000256" key="1">
    <source>
        <dbReference type="SAM" id="MobiDB-lite"/>
    </source>
</evidence>
<proteinExistence type="predicted"/>
<keyword evidence="3" id="KW-1185">Reference proteome</keyword>
<dbReference type="OrthoDB" id="5521528at2"/>
<gene>
    <name evidence="2" type="ORF">D7W81_39480</name>
</gene>
<comment type="caution">
    <text evidence="2">The sequence shown here is derived from an EMBL/GenBank/DDBJ whole genome shotgun (WGS) entry which is preliminary data.</text>
</comment>
<dbReference type="AlphaFoldDB" id="A0A3A8P9N9"/>
<evidence type="ECO:0000313" key="2">
    <source>
        <dbReference type="EMBL" id="RKH53073.1"/>
    </source>
</evidence>
<protein>
    <submittedName>
        <fullName evidence="2">Uncharacterized protein</fullName>
    </submittedName>
</protein>
<dbReference type="RefSeq" id="WP_158621780.1">
    <property type="nucleotide sequence ID" value="NZ_RAWK01000424.1"/>
</dbReference>
<organism evidence="2 3">
    <name type="scientific">Corallococcus aberystwythensis</name>
    <dbReference type="NCBI Taxonomy" id="2316722"/>
    <lineage>
        <taxon>Bacteria</taxon>
        <taxon>Pseudomonadati</taxon>
        <taxon>Myxococcota</taxon>
        <taxon>Myxococcia</taxon>
        <taxon>Myxococcales</taxon>
        <taxon>Cystobacterineae</taxon>
        <taxon>Myxococcaceae</taxon>
        <taxon>Corallococcus</taxon>
    </lineage>
</organism>
<name>A0A3A8P9N9_9BACT</name>
<evidence type="ECO:0000313" key="3">
    <source>
        <dbReference type="Proteomes" id="UP000267003"/>
    </source>
</evidence>
<dbReference type="EMBL" id="RAWK01000424">
    <property type="protein sequence ID" value="RKH53073.1"/>
    <property type="molecule type" value="Genomic_DNA"/>
</dbReference>
<reference evidence="3" key="1">
    <citation type="submission" date="2018-09" db="EMBL/GenBank/DDBJ databases">
        <authorList>
            <person name="Livingstone P.G."/>
            <person name="Whitworth D.E."/>
        </authorList>
    </citation>
    <scope>NUCLEOTIDE SEQUENCE [LARGE SCALE GENOMIC DNA]</scope>
    <source>
        <strain evidence="3">AB050A</strain>
    </source>
</reference>
<sequence>PGKRAATTRSPAKESGAPSELETEWAQTRTLFRTLKNNHGCEAMQMQCTLFNKLADDFIQGGSETPTLKQVKDLHEKLRIVQRQQE</sequence>
<dbReference type="Proteomes" id="UP000267003">
    <property type="component" value="Unassembled WGS sequence"/>
</dbReference>
<feature type="non-terminal residue" evidence="2">
    <location>
        <position position="1"/>
    </location>
</feature>
<accession>A0A3A8P9N9</accession>